<reference evidence="11 12" key="1">
    <citation type="submission" date="2024-05" db="EMBL/GenBank/DDBJ databases">
        <title>A draft genome resource for the thread blight pathogen Marasmius tenuissimus strain MS-2.</title>
        <authorList>
            <person name="Yulfo-Soto G.E."/>
            <person name="Baruah I.K."/>
            <person name="Amoako-Attah I."/>
            <person name="Bukari Y."/>
            <person name="Meinhardt L.W."/>
            <person name="Bailey B.A."/>
            <person name="Cohen S.P."/>
        </authorList>
    </citation>
    <scope>NUCLEOTIDE SEQUENCE [LARGE SCALE GENOMIC DNA]</scope>
    <source>
        <strain evidence="11 12">MS-2</strain>
    </source>
</reference>
<evidence type="ECO:0000256" key="10">
    <source>
        <dbReference type="RuleBase" id="RU361238"/>
    </source>
</evidence>
<dbReference type="InterPro" id="IPR011118">
    <property type="entry name" value="Tannase/feruloyl_esterase"/>
</dbReference>
<evidence type="ECO:0000256" key="9">
    <source>
        <dbReference type="ARBA" id="ARBA00034075"/>
    </source>
</evidence>
<keyword evidence="5" id="KW-0732">Signal</keyword>
<gene>
    <name evidence="11" type="ORF">AAF712_008799</name>
</gene>
<accession>A0ABR2ZSS5</accession>
<dbReference type="PANTHER" id="PTHR33938:SF15">
    <property type="entry name" value="FERULOYL ESTERASE B-RELATED"/>
    <property type="match status" value="1"/>
</dbReference>
<keyword evidence="6 10" id="KW-0378">Hydrolase</keyword>
<dbReference type="Pfam" id="PF07519">
    <property type="entry name" value="Tannase"/>
    <property type="match status" value="2"/>
</dbReference>
<comment type="catalytic activity">
    <reaction evidence="9">
        <text>feruloyl-polysaccharide + H2O = ferulate + polysaccharide.</text>
        <dbReference type="EC" id="3.1.1.73"/>
    </reaction>
</comment>
<evidence type="ECO:0000256" key="1">
    <source>
        <dbReference type="ARBA" id="ARBA00006249"/>
    </source>
</evidence>
<keyword evidence="3" id="KW-0119">Carbohydrate metabolism</keyword>
<proteinExistence type="inferred from homology"/>
<evidence type="ECO:0000256" key="3">
    <source>
        <dbReference type="ARBA" id="ARBA00022651"/>
    </source>
</evidence>
<dbReference type="SUPFAM" id="SSF53474">
    <property type="entry name" value="alpha/beta-Hydrolases"/>
    <property type="match status" value="1"/>
</dbReference>
<keyword evidence="3" id="KW-0624">Polysaccharide degradation</keyword>
<sequence>MSLLAALPLAPSFDFDSACNLSALSSTSSQLEPPTQFFQASVIPSGFNLTFPDVVPSCAVNAPPVTIQSDICRITMQVETSSSSRIKMEAWLSRNWTGRFLSTGNGGLGGCLQYPDLAYAASLGFATVVTNNGHDGAGGAPLAESPEVLADFVYRSIHTNVVVGKEITRKFYGEAHTKSYYLGYFDGIVAGAPGTQYPALLSFLGHFYSEITGGPSQTTFIPGPTWTGLIHNDILAQCDKIDGIEDGIIEDPNTCNYDPSGLLCTDGQTDDCLTPTQVESVRKSYSPFFNSTGGLILPRQQPGGEDFLSLLANGELFTLTADWFKYVVYNDSSLDTTKIGISDYEYAIQQNPFNIETFKGDLKAFDARGGKLLMYHGQADGLVTPTNSEVYYDHAEEVSGDLDDYYRFFRVSGLSHCYGGPGAWLIGQGTGGPLDADKNILMAAVRWVEEGTAPETIEGVKYVDDDASKGVAFSRKHCRWPLRTTYDGHGDPNIPESWSCEVV</sequence>
<keyword evidence="12" id="KW-1185">Reference proteome</keyword>
<dbReference type="PANTHER" id="PTHR33938">
    <property type="entry name" value="FERULOYL ESTERASE B-RELATED"/>
    <property type="match status" value="1"/>
</dbReference>
<evidence type="ECO:0000256" key="4">
    <source>
        <dbReference type="ARBA" id="ARBA00022723"/>
    </source>
</evidence>
<keyword evidence="3" id="KW-0858">Xylan degradation</keyword>
<dbReference type="Proteomes" id="UP001437256">
    <property type="component" value="Unassembled WGS sequence"/>
</dbReference>
<dbReference type="EC" id="3.1.1.-" evidence="10"/>
<evidence type="ECO:0000256" key="7">
    <source>
        <dbReference type="ARBA" id="ARBA00022837"/>
    </source>
</evidence>
<comment type="caution">
    <text evidence="11">The sequence shown here is derived from an EMBL/GenBank/DDBJ whole genome shotgun (WGS) entry which is preliminary data.</text>
</comment>
<keyword evidence="2" id="KW-0719">Serine esterase</keyword>
<dbReference type="InterPro" id="IPR029058">
    <property type="entry name" value="AB_hydrolase_fold"/>
</dbReference>
<evidence type="ECO:0000313" key="12">
    <source>
        <dbReference type="Proteomes" id="UP001437256"/>
    </source>
</evidence>
<evidence type="ECO:0000256" key="8">
    <source>
        <dbReference type="ARBA" id="ARBA00023157"/>
    </source>
</evidence>
<evidence type="ECO:0000256" key="6">
    <source>
        <dbReference type="ARBA" id="ARBA00022801"/>
    </source>
</evidence>
<keyword evidence="4" id="KW-0479">Metal-binding</keyword>
<dbReference type="EMBL" id="JBBXMP010000065">
    <property type="protein sequence ID" value="KAL0064219.1"/>
    <property type="molecule type" value="Genomic_DNA"/>
</dbReference>
<evidence type="ECO:0000313" key="11">
    <source>
        <dbReference type="EMBL" id="KAL0064219.1"/>
    </source>
</evidence>
<name>A0ABR2ZSS5_9AGAR</name>
<evidence type="ECO:0000256" key="2">
    <source>
        <dbReference type="ARBA" id="ARBA00022487"/>
    </source>
</evidence>
<organism evidence="11 12">
    <name type="scientific">Marasmius tenuissimus</name>
    <dbReference type="NCBI Taxonomy" id="585030"/>
    <lineage>
        <taxon>Eukaryota</taxon>
        <taxon>Fungi</taxon>
        <taxon>Dikarya</taxon>
        <taxon>Basidiomycota</taxon>
        <taxon>Agaricomycotina</taxon>
        <taxon>Agaricomycetes</taxon>
        <taxon>Agaricomycetidae</taxon>
        <taxon>Agaricales</taxon>
        <taxon>Marasmiineae</taxon>
        <taxon>Marasmiaceae</taxon>
        <taxon>Marasmius</taxon>
    </lineage>
</organism>
<protein>
    <recommendedName>
        <fullName evidence="10">Carboxylic ester hydrolase</fullName>
        <ecNumber evidence="10">3.1.1.-</ecNumber>
    </recommendedName>
</protein>
<comment type="similarity">
    <text evidence="1 10">Belongs to the tannase family.</text>
</comment>
<evidence type="ECO:0000256" key="5">
    <source>
        <dbReference type="ARBA" id="ARBA00022729"/>
    </source>
</evidence>
<keyword evidence="7" id="KW-0106">Calcium</keyword>
<keyword evidence="8" id="KW-1015">Disulfide bond</keyword>